<evidence type="ECO:0000313" key="1">
    <source>
        <dbReference type="EMBL" id="TID16323.1"/>
    </source>
</evidence>
<keyword evidence="2" id="KW-1185">Reference proteome</keyword>
<dbReference type="Proteomes" id="UP000298493">
    <property type="component" value="Unassembled WGS sequence"/>
</dbReference>
<gene>
    <name evidence="1" type="ORF">E6O75_ATG11441</name>
</gene>
<name>A0A4Z1P3L1_9PEZI</name>
<protein>
    <submittedName>
        <fullName evidence="1">Uncharacterized protein</fullName>
    </submittedName>
</protein>
<comment type="caution">
    <text evidence="1">The sequence shown here is derived from an EMBL/GenBank/DDBJ whole genome shotgun (WGS) entry which is preliminary data.</text>
</comment>
<reference evidence="1 2" key="1">
    <citation type="submission" date="2019-04" db="EMBL/GenBank/DDBJ databases">
        <title>High contiguity whole genome sequence and gene annotation resource for two Venturia nashicola isolates.</title>
        <authorList>
            <person name="Prokchorchik M."/>
            <person name="Won K."/>
            <person name="Lee Y."/>
            <person name="Choi E.D."/>
            <person name="Segonzac C."/>
            <person name="Sohn K.H."/>
        </authorList>
    </citation>
    <scope>NUCLEOTIDE SEQUENCE [LARGE SCALE GENOMIC DNA]</scope>
    <source>
        <strain evidence="1 2">PRI2</strain>
    </source>
</reference>
<dbReference type="EMBL" id="SNSC02000018">
    <property type="protein sequence ID" value="TID16323.1"/>
    <property type="molecule type" value="Genomic_DNA"/>
</dbReference>
<sequence length="92" mass="9946">MSAAQIHTFAVLPTTGLFCTIAHSLDRSPMSSGRYLYTGLRKKAMISTSPYASSQRMKRAAAPPPQSLAELHLTTHCDHLLRVASAGFVVDT</sequence>
<organism evidence="1 2">
    <name type="scientific">Venturia nashicola</name>
    <dbReference type="NCBI Taxonomy" id="86259"/>
    <lineage>
        <taxon>Eukaryota</taxon>
        <taxon>Fungi</taxon>
        <taxon>Dikarya</taxon>
        <taxon>Ascomycota</taxon>
        <taxon>Pezizomycotina</taxon>
        <taxon>Dothideomycetes</taxon>
        <taxon>Pleosporomycetidae</taxon>
        <taxon>Venturiales</taxon>
        <taxon>Venturiaceae</taxon>
        <taxon>Venturia</taxon>
    </lineage>
</organism>
<dbReference type="AlphaFoldDB" id="A0A4Z1P3L1"/>
<evidence type="ECO:0000313" key="2">
    <source>
        <dbReference type="Proteomes" id="UP000298493"/>
    </source>
</evidence>
<accession>A0A4Z1P3L1</accession>
<proteinExistence type="predicted"/>